<sequence length="267" mass="31055">MSRPGMRGRIILGFVLLVLILSLSSIIAVFEYRRMSNYVSEMIAENIKCINTAHKLLSSCDNYNMTLLTAISDDSVETLPAFDQEQFSEDYGYLRQAVTGRSAMMMVDSVRYAYSAYLLVAGEMEQVWLADFSDSNTRDWYFNRLQPIYYRLKDYIDRLSDYSYNALQTNSVALQESFYRSIMPGMIAVMVGILISFLFMYFIISRYVTPVRKMLSNIHDYERFDKTYSYTFDGGDELSVLNDDIKDIIEQNISLKRHYNSSKGEDW</sequence>
<proteinExistence type="predicted"/>
<organism evidence="2 3">
    <name type="scientific">Candidatus Merdivivens pullicola</name>
    <dbReference type="NCBI Taxonomy" id="2840872"/>
    <lineage>
        <taxon>Bacteria</taxon>
        <taxon>Pseudomonadati</taxon>
        <taxon>Bacteroidota</taxon>
        <taxon>Bacteroidia</taxon>
        <taxon>Bacteroidales</taxon>
        <taxon>Muribaculaceae</taxon>
        <taxon>Muribaculaceae incertae sedis</taxon>
        <taxon>Candidatus Merdivivens</taxon>
    </lineage>
</organism>
<evidence type="ECO:0000256" key="1">
    <source>
        <dbReference type="SAM" id="Phobius"/>
    </source>
</evidence>
<evidence type="ECO:0000313" key="2">
    <source>
        <dbReference type="EMBL" id="MBO8472578.1"/>
    </source>
</evidence>
<accession>A0A9D9NGT9</accession>
<keyword evidence="1" id="KW-1133">Transmembrane helix</keyword>
<feature type="transmembrane region" description="Helical" evidence="1">
    <location>
        <begin position="182"/>
        <end position="204"/>
    </location>
</feature>
<keyword evidence="1" id="KW-0812">Transmembrane</keyword>
<reference evidence="2" key="2">
    <citation type="journal article" date="2021" name="PeerJ">
        <title>Extensive microbial diversity within the chicken gut microbiome revealed by metagenomics and culture.</title>
        <authorList>
            <person name="Gilroy R."/>
            <person name="Ravi A."/>
            <person name="Getino M."/>
            <person name="Pursley I."/>
            <person name="Horton D.L."/>
            <person name="Alikhan N.F."/>
            <person name="Baker D."/>
            <person name="Gharbi K."/>
            <person name="Hall N."/>
            <person name="Watson M."/>
            <person name="Adriaenssens E.M."/>
            <person name="Foster-Nyarko E."/>
            <person name="Jarju S."/>
            <person name="Secka A."/>
            <person name="Antonio M."/>
            <person name="Oren A."/>
            <person name="Chaudhuri R.R."/>
            <person name="La Ragione R."/>
            <person name="Hildebrand F."/>
            <person name="Pallen M.J."/>
        </authorList>
    </citation>
    <scope>NUCLEOTIDE SEQUENCE</scope>
    <source>
        <strain evidence="2">B1-8020</strain>
    </source>
</reference>
<dbReference type="Proteomes" id="UP000823604">
    <property type="component" value="Unassembled WGS sequence"/>
</dbReference>
<dbReference type="AlphaFoldDB" id="A0A9D9NGT9"/>
<name>A0A9D9NGT9_9BACT</name>
<evidence type="ECO:0000313" key="3">
    <source>
        <dbReference type="Proteomes" id="UP000823604"/>
    </source>
</evidence>
<comment type="caution">
    <text evidence="2">The sequence shown here is derived from an EMBL/GenBank/DDBJ whole genome shotgun (WGS) entry which is preliminary data.</text>
</comment>
<protein>
    <submittedName>
        <fullName evidence="2">Methyl-accepting chemotaxis protein</fullName>
    </submittedName>
</protein>
<keyword evidence="1" id="KW-0472">Membrane</keyword>
<reference evidence="2" key="1">
    <citation type="submission" date="2020-10" db="EMBL/GenBank/DDBJ databases">
        <authorList>
            <person name="Gilroy R."/>
        </authorList>
    </citation>
    <scope>NUCLEOTIDE SEQUENCE</scope>
    <source>
        <strain evidence="2">B1-8020</strain>
    </source>
</reference>
<gene>
    <name evidence="2" type="ORF">IAB81_02985</name>
</gene>
<dbReference type="EMBL" id="JADIMA010000031">
    <property type="protein sequence ID" value="MBO8472578.1"/>
    <property type="molecule type" value="Genomic_DNA"/>
</dbReference>